<gene>
    <name evidence="8" type="ORF">CQA53_04075</name>
</gene>
<dbReference type="InterPro" id="IPR045324">
    <property type="entry name" value="Small_multidrug_res"/>
</dbReference>
<keyword evidence="2" id="KW-1003">Cell membrane</keyword>
<name>A0A3D8IMI7_9HELI</name>
<sequence length="150" mass="16207">MAWALVIFGGIVECFWVSGLKYADTLILYALTMLGIIISFVSMIVATKRLEVSVCYAVFVGIGAAGVVVSEIVIFGEDFSLIKVSLIFTLLLGVIGLKLTSSHNNDDNLSDRESFSPTRDSHIIESPLTECKKSNAINQIIESDSTGGVR</sequence>
<keyword evidence="4 7" id="KW-1133">Transmembrane helix</keyword>
<reference evidence="8 9" key="1">
    <citation type="submission" date="2018-04" db="EMBL/GenBank/DDBJ databases">
        <title>Novel Campyloabacter and Helicobacter Species and Strains.</title>
        <authorList>
            <person name="Mannion A.J."/>
            <person name="Shen Z."/>
            <person name="Fox J.G."/>
        </authorList>
    </citation>
    <scope>NUCLEOTIDE SEQUENCE [LARGE SCALE GENOMIC DNA]</scope>
    <source>
        <strain evidence="8 9">MIT 17-337</strain>
    </source>
</reference>
<feature type="transmembrane region" description="Helical" evidence="7">
    <location>
        <begin position="26"/>
        <end position="47"/>
    </location>
</feature>
<keyword evidence="9" id="KW-1185">Reference proteome</keyword>
<dbReference type="OrthoDB" id="2168659at2"/>
<keyword evidence="3 6" id="KW-0812">Transmembrane</keyword>
<organism evidence="8 9">
    <name type="scientific">Helicobacter didelphidarum</name>
    <dbReference type="NCBI Taxonomy" id="2040648"/>
    <lineage>
        <taxon>Bacteria</taxon>
        <taxon>Pseudomonadati</taxon>
        <taxon>Campylobacterota</taxon>
        <taxon>Epsilonproteobacteria</taxon>
        <taxon>Campylobacterales</taxon>
        <taxon>Helicobacteraceae</taxon>
        <taxon>Helicobacter</taxon>
    </lineage>
</organism>
<dbReference type="Gene3D" id="1.10.3730.20">
    <property type="match status" value="1"/>
</dbReference>
<dbReference type="Pfam" id="PF00893">
    <property type="entry name" value="Multi_Drug_Res"/>
    <property type="match status" value="1"/>
</dbReference>
<evidence type="ECO:0000256" key="1">
    <source>
        <dbReference type="ARBA" id="ARBA00004651"/>
    </source>
</evidence>
<dbReference type="AlphaFoldDB" id="A0A3D8IMI7"/>
<dbReference type="Proteomes" id="UP000256379">
    <property type="component" value="Unassembled WGS sequence"/>
</dbReference>
<dbReference type="PANTHER" id="PTHR30561">
    <property type="entry name" value="SMR FAMILY PROTON-DEPENDENT DRUG EFFLUX TRANSPORTER SUGE"/>
    <property type="match status" value="1"/>
</dbReference>
<comment type="similarity">
    <text evidence="6">Belongs to the drug/metabolite transporter (DMT) superfamily. Small multidrug resistance (SMR) (TC 2.A.7.1) family.</text>
</comment>
<dbReference type="EMBL" id="NXLQ01000005">
    <property type="protein sequence ID" value="RDU66412.1"/>
    <property type="molecule type" value="Genomic_DNA"/>
</dbReference>
<dbReference type="GO" id="GO:0022857">
    <property type="term" value="F:transmembrane transporter activity"/>
    <property type="evidence" value="ECO:0007669"/>
    <property type="project" value="InterPro"/>
</dbReference>
<feature type="transmembrane region" description="Helical" evidence="7">
    <location>
        <begin position="54"/>
        <end position="75"/>
    </location>
</feature>
<evidence type="ECO:0000256" key="7">
    <source>
        <dbReference type="SAM" id="Phobius"/>
    </source>
</evidence>
<proteinExistence type="inferred from homology"/>
<evidence type="ECO:0000256" key="5">
    <source>
        <dbReference type="ARBA" id="ARBA00023136"/>
    </source>
</evidence>
<comment type="subcellular location">
    <subcellularLocation>
        <location evidence="1 6">Cell membrane</location>
        <topology evidence="1 6">Multi-pass membrane protein</topology>
    </subcellularLocation>
</comment>
<evidence type="ECO:0000256" key="2">
    <source>
        <dbReference type="ARBA" id="ARBA00022475"/>
    </source>
</evidence>
<dbReference type="PANTHER" id="PTHR30561:SF7">
    <property type="entry name" value="GUANIDINIUM EFFLUX SYSTEM SUBUNIT GDNC-RELATED"/>
    <property type="match status" value="1"/>
</dbReference>
<evidence type="ECO:0000313" key="8">
    <source>
        <dbReference type="EMBL" id="RDU66412.1"/>
    </source>
</evidence>
<dbReference type="InterPro" id="IPR037185">
    <property type="entry name" value="EmrE-like"/>
</dbReference>
<evidence type="ECO:0000256" key="3">
    <source>
        <dbReference type="ARBA" id="ARBA00022692"/>
    </source>
</evidence>
<dbReference type="SUPFAM" id="SSF103481">
    <property type="entry name" value="Multidrug resistance efflux transporter EmrE"/>
    <property type="match status" value="1"/>
</dbReference>
<comment type="caution">
    <text evidence="8">The sequence shown here is derived from an EMBL/GenBank/DDBJ whole genome shotgun (WGS) entry which is preliminary data.</text>
</comment>
<dbReference type="GO" id="GO:0005886">
    <property type="term" value="C:plasma membrane"/>
    <property type="evidence" value="ECO:0007669"/>
    <property type="project" value="UniProtKB-SubCell"/>
</dbReference>
<evidence type="ECO:0000256" key="6">
    <source>
        <dbReference type="RuleBase" id="RU003942"/>
    </source>
</evidence>
<evidence type="ECO:0000313" key="9">
    <source>
        <dbReference type="Proteomes" id="UP000256379"/>
    </source>
</evidence>
<accession>A0A3D8IMI7</accession>
<protein>
    <submittedName>
        <fullName evidence="8">QacE family quaternary ammonium compound efflux SMR transporter</fullName>
    </submittedName>
</protein>
<keyword evidence="5 7" id="KW-0472">Membrane</keyword>
<feature type="transmembrane region" description="Helical" evidence="7">
    <location>
        <begin position="81"/>
        <end position="100"/>
    </location>
</feature>
<dbReference type="InterPro" id="IPR000390">
    <property type="entry name" value="Small_drug/metabolite_transptr"/>
</dbReference>
<evidence type="ECO:0000256" key="4">
    <source>
        <dbReference type="ARBA" id="ARBA00022989"/>
    </source>
</evidence>